<keyword evidence="1" id="KW-0812">Transmembrane</keyword>
<evidence type="ECO:0000256" key="1">
    <source>
        <dbReference type="SAM" id="Phobius"/>
    </source>
</evidence>
<dbReference type="EMBL" id="GBRH01173631">
    <property type="protein sequence ID" value="JAE24265.1"/>
    <property type="molecule type" value="Transcribed_RNA"/>
</dbReference>
<sequence>MGHLLQKPGLNFFGGILGNALMTLIGLFCHLLLGTFTEHLRDQN</sequence>
<keyword evidence="1" id="KW-0472">Membrane</keyword>
<organism evidence="2">
    <name type="scientific">Arundo donax</name>
    <name type="common">Giant reed</name>
    <name type="synonym">Donax arundinaceus</name>
    <dbReference type="NCBI Taxonomy" id="35708"/>
    <lineage>
        <taxon>Eukaryota</taxon>
        <taxon>Viridiplantae</taxon>
        <taxon>Streptophyta</taxon>
        <taxon>Embryophyta</taxon>
        <taxon>Tracheophyta</taxon>
        <taxon>Spermatophyta</taxon>
        <taxon>Magnoliopsida</taxon>
        <taxon>Liliopsida</taxon>
        <taxon>Poales</taxon>
        <taxon>Poaceae</taxon>
        <taxon>PACMAD clade</taxon>
        <taxon>Arundinoideae</taxon>
        <taxon>Arundineae</taxon>
        <taxon>Arundo</taxon>
    </lineage>
</organism>
<protein>
    <submittedName>
        <fullName evidence="2">Uncharacterized protein</fullName>
    </submittedName>
</protein>
<proteinExistence type="predicted"/>
<reference evidence="2" key="2">
    <citation type="journal article" date="2015" name="Data Brief">
        <title>Shoot transcriptome of the giant reed, Arundo donax.</title>
        <authorList>
            <person name="Barrero R.A."/>
            <person name="Guerrero F.D."/>
            <person name="Moolhuijzen P."/>
            <person name="Goolsby J.A."/>
            <person name="Tidwell J."/>
            <person name="Bellgard S.E."/>
            <person name="Bellgard M.I."/>
        </authorList>
    </citation>
    <scope>NUCLEOTIDE SEQUENCE</scope>
    <source>
        <tissue evidence="2">Shoot tissue taken approximately 20 cm above the soil surface</tissue>
    </source>
</reference>
<evidence type="ECO:0000313" key="2">
    <source>
        <dbReference type="EMBL" id="JAE24265.1"/>
    </source>
</evidence>
<reference evidence="2" key="1">
    <citation type="submission" date="2014-09" db="EMBL/GenBank/DDBJ databases">
        <authorList>
            <person name="Magalhaes I.L.F."/>
            <person name="Oliveira U."/>
            <person name="Santos F.R."/>
            <person name="Vidigal T.H.D.A."/>
            <person name="Brescovit A.D."/>
            <person name="Santos A.J."/>
        </authorList>
    </citation>
    <scope>NUCLEOTIDE SEQUENCE</scope>
    <source>
        <tissue evidence="2">Shoot tissue taken approximately 20 cm above the soil surface</tissue>
    </source>
</reference>
<name>A0A0A9GGN5_ARUDO</name>
<accession>A0A0A9GGN5</accession>
<feature type="transmembrane region" description="Helical" evidence="1">
    <location>
        <begin position="12"/>
        <end position="33"/>
    </location>
</feature>
<dbReference type="AlphaFoldDB" id="A0A0A9GGN5"/>
<keyword evidence="1" id="KW-1133">Transmembrane helix</keyword>